<feature type="region of interest" description="Disordered" evidence="1">
    <location>
        <begin position="25"/>
        <end position="59"/>
    </location>
</feature>
<evidence type="ECO:0000256" key="1">
    <source>
        <dbReference type="SAM" id="MobiDB-lite"/>
    </source>
</evidence>
<keyword evidence="3" id="KW-1185">Reference proteome</keyword>
<protein>
    <submittedName>
        <fullName evidence="2">Uncharacterized protein</fullName>
    </submittedName>
</protein>
<reference evidence="2 3" key="1">
    <citation type="journal article" date="2019" name="Commun. Biol.">
        <title>The bagworm genome reveals a unique fibroin gene that provides high tensile strength.</title>
        <authorList>
            <person name="Kono N."/>
            <person name="Nakamura H."/>
            <person name="Ohtoshi R."/>
            <person name="Tomita M."/>
            <person name="Numata K."/>
            <person name="Arakawa K."/>
        </authorList>
    </citation>
    <scope>NUCLEOTIDE SEQUENCE [LARGE SCALE GENOMIC DNA]</scope>
</reference>
<name>A0A4C1UIE2_EUMVA</name>
<proteinExistence type="predicted"/>
<feature type="compositionally biased region" description="Basic and acidic residues" evidence="1">
    <location>
        <begin position="48"/>
        <end position="57"/>
    </location>
</feature>
<evidence type="ECO:0000313" key="3">
    <source>
        <dbReference type="Proteomes" id="UP000299102"/>
    </source>
</evidence>
<dbReference type="Proteomes" id="UP000299102">
    <property type="component" value="Unassembled WGS sequence"/>
</dbReference>
<comment type="caution">
    <text evidence="2">The sequence shown here is derived from an EMBL/GenBank/DDBJ whole genome shotgun (WGS) entry which is preliminary data.</text>
</comment>
<accession>A0A4C1UIE2</accession>
<dbReference type="EMBL" id="BGZK01000178">
    <property type="protein sequence ID" value="GBP26241.1"/>
    <property type="molecule type" value="Genomic_DNA"/>
</dbReference>
<sequence>MKCTFERLWLTSEPLTFSRTVNTYKGKGESENETDHNVIPMKTLPDVKSPHKPETETKPGALRGIETHIPFLILQYLETISSPVIGELPPCKVASSRDCARALQQTLSRPPPHLLPQLKGFKFKPPTLAECVLGTGSALYHQRDHNIRNRRAFDAVLRHGTSNFM</sequence>
<dbReference type="AlphaFoldDB" id="A0A4C1UIE2"/>
<gene>
    <name evidence="2" type="ORF">EVAR_16094_1</name>
</gene>
<feature type="compositionally biased region" description="Basic and acidic residues" evidence="1">
    <location>
        <begin position="26"/>
        <end position="36"/>
    </location>
</feature>
<organism evidence="2 3">
    <name type="scientific">Eumeta variegata</name>
    <name type="common">Bagworm moth</name>
    <name type="synonym">Eumeta japonica</name>
    <dbReference type="NCBI Taxonomy" id="151549"/>
    <lineage>
        <taxon>Eukaryota</taxon>
        <taxon>Metazoa</taxon>
        <taxon>Ecdysozoa</taxon>
        <taxon>Arthropoda</taxon>
        <taxon>Hexapoda</taxon>
        <taxon>Insecta</taxon>
        <taxon>Pterygota</taxon>
        <taxon>Neoptera</taxon>
        <taxon>Endopterygota</taxon>
        <taxon>Lepidoptera</taxon>
        <taxon>Glossata</taxon>
        <taxon>Ditrysia</taxon>
        <taxon>Tineoidea</taxon>
        <taxon>Psychidae</taxon>
        <taxon>Oiketicinae</taxon>
        <taxon>Eumeta</taxon>
    </lineage>
</organism>
<evidence type="ECO:0000313" key="2">
    <source>
        <dbReference type="EMBL" id="GBP26241.1"/>
    </source>
</evidence>